<dbReference type="EMBL" id="JAVIJP010000032">
    <property type="protein sequence ID" value="KAL3632900.1"/>
    <property type="molecule type" value="Genomic_DNA"/>
</dbReference>
<feature type="region of interest" description="Disordered" evidence="1">
    <location>
        <begin position="191"/>
        <end position="226"/>
    </location>
</feature>
<dbReference type="InterPro" id="IPR044679">
    <property type="entry name" value="PWWP2-like"/>
</dbReference>
<organism evidence="3 4">
    <name type="scientific">Castilleja foliolosa</name>
    <dbReference type="NCBI Taxonomy" id="1961234"/>
    <lineage>
        <taxon>Eukaryota</taxon>
        <taxon>Viridiplantae</taxon>
        <taxon>Streptophyta</taxon>
        <taxon>Embryophyta</taxon>
        <taxon>Tracheophyta</taxon>
        <taxon>Spermatophyta</taxon>
        <taxon>Magnoliopsida</taxon>
        <taxon>eudicotyledons</taxon>
        <taxon>Gunneridae</taxon>
        <taxon>Pentapetalae</taxon>
        <taxon>asterids</taxon>
        <taxon>lamiids</taxon>
        <taxon>Lamiales</taxon>
        <taxon>Orobanchaceae</taxon>
        <taxon>Pedicularideae</taxon>
        <taxon>Castillejinae</taxon>
        <taxon>Castilleja</taxon>
    </lineage>
</organism>
<name>A0ABD3CSE8_9LAMI</name>
<feature type="region of interest" description="Disordered" evidence="1">
    <location>
        <begin position="397"/>
        <end position="428"/>
    </location>
</feature>
<accession>A0ABD3CSE8</accession>
<keyword evidence="4" id="KW-1185">Reference proteome</keyword>
<evidence type="ECO:0000259" key="2">
    <source>
        <dbReference type="PROSITE" id="PS50812"/>
    </source>
</evidence>
<evidence type="ECO:0000313" key="4">
    <source>
        <dbReference type="Proteomes" id="UP001632038"/>
    </source>
</evidence>
<dbReference type="Proteomes" id="UP001632038">
    <property type="component" value="Unassembled WGS sequence"/>
</dbReference>
<dbReference type="Gene3D" id="2.30.30.140">
    <property type="match status" value="1"/>
</dbReference>
<dbReference type="PROSITE" id="PS50812">
    <property type="entry name" value="PWWP"/>
    <property type="match status" value="1"/>
</dbReference>
<feature type="region of interest" description="Disordered" evidence="1">
    <location>
        <begin position="329"/>
        <end position="354"/>
    </location>
</feature>
<feature type="region of interest" description="Disordered" evidence="1">
    <location>
        <begin position="572"/>
        <end position="625"/>
    </location>
</feature>
<feature type="domain" description="PWWP" evidence="2">
    <location>
        <begin position="16"/>
        <end position="71"/>
    </location>
</feature>
<comment type="caution">
    <text evidence="3">The sequence shown here is derived from an EMBL/GenBank/DDBJ whole genome shotgun (WGS) entry which is preliminary data.</text>
</comment>
<dbReference type="InterPro" id="IPR000313">
    <property type="entry name" value="PWWP_dom"/>
</dbReference>
<feature type="region of interest" description="Disordered" evidence="1">
    <location>
        <begin position="128"/>
        <end position="177"/>
    </location>
</feature>
<dbReference type="AlphaFoldDB" id="A0ABD3CSE8"/>
<dbReference type="CDD" id="cd05162">
    <property type="entry name" value="PWWP"/>
    <property type="match status" value="1"/>
</dbReference>
<proteinExistence type="predicted"/>
<dbReference type="SUPFAM" id="SSF63748">
    <property type="entry name" value="Tudor/PWWP/MBT"/>
    <property type="match status" value="1"/>
</dbReference>
<reference evidence="4" key="1">
    <citation type="journal article" date="2024" name="IScience">
        <title>Strigolactones Initiate the Formation of Haustorium-like Structures in Castilleja.</title>
        <authorList>
            <person name="Buerger M."/>
            <person name="Peterson D."/>
            <person name="Chory J."/>
        </authorList>
    </citation>
    <scope>NUCLEOTIDE SEQUENCE [LARGE SCALE GENOMIC DNA]</scope>
</reference>
<dbReference type="PANTHER" id="PTHR33697">
    <property type="entry name" value="T17B22.17 PROTEIN-RELATED"/>
    <property type="match status" value="1"/>
</dbReference>
<dbReference type="PANTHER" id="PTHR33697:SF1">
    <property type="entry name" value="TUDOR_PWWP_MBT SUPERFAMILY PROTEIN"/>
    <property type="match status" value="1"/>
</dbReference>
<gene>
    <name evidence="3" type="ORF">CASFOL_025884</name>
</gene>
<feature type="region of interest" description="Disordered" evidence="1">
    <location>
        <begin position="262"/>
        <end position="281"/>
    </location>
</feature>
<sequence>MGSAGEDPFGPIDGSIGSLVWVRRRNGSWWPGRILSLDELPEGCLPTPRTGAPVKLLGREDASVDWYNLEKSKRVKPFRCGEYDDCIEKAKASASASHLSKKVVKYARREDAILHAIELENAHLGITDISTGQDTRDDDEQHINKESPSGEQIEEEDINGGLSRSEDDSDSAPEPSLGSILSFEELKCVKRRRTPNDSEDGGSKGVKKRMRGLEDLGMGGASSLRRKRSLNSHVHEFLKKKNRRRTLSKVLECTPVASGFESNEANKNNINSDSTTGRVSLNLSRNGDDDCVGTKAKENEISSVVRVGDDRSCELFDVPLVSEEKQQSAAGVSKTVSGPSHKTQVVSGAHSSQSSHVETISLGNEEHNEIGSTNSVPADVHNNITQIIEKNTSKWQLKGKRNSRPRKIDMDDEPETHLSGSNRIHGSLIPDVDKKETRVEEFRGWSWNVPNNAGGSKSDVVAPQRLLPYRQSRFTVNPKYESSEFSLSHHTSNGGPALYDVKMEVQMSYRPQHVPYISLMSKLNGKPVMGHPLPIKVLDDGFCDNLLSLGPECYRSISELEYNSLNCLSERKPRRLRTSKRRSKSKSRKHGSKKGPKNGLLSKKVRKLSSLTGPHKKRQHEKSPVLENLNGSSIACVPINVIFSRINAALSSSIRPPPRLTTTSGS</sequence>
<evidence type="ECO:0000313" key="3">
    <source>
        <dbReference type="EMBL" id="KAL3632900.1"/>
    </source>
</evidence>
<feature type="compositionally biased region" description="Basic residues" evidence="1">
    <location>
        <begin position="572"/>
        <end position="596"/>
    </location>
</feature>
<dbReference type="Pfam" id="PF00855">
    <property type="entry name" value="PWWP"/>
    <property type="match status" value="1"/>
</dbReference>
<evidence type="ECO:0000256" key="1">
    <source>
        <dbReference type="SAM" id="MobiDB-lite"/>
    </source>
</evidence>
<protein>
    <recommendedName>
        <fullName evidence="2">PWWP domain-containing protein</fullName>
    </recommendedName>
</protein>